<dbReference type="AlphaFoldDB" id="A0AAD2CUZ8"/>
<dbReference type="SUPFAM" id="SSF52343">
    <property type="entry name" value="Ferredoxin reductase-like, C-terminal NADP-linked domain"/>
    <property type="match status" value="1"/>
</dbReference>
<feature type="domain" description="Oxidoreductase FAD/NAD(P)-binding" evidence="6">
    <location>
        <begin position="163"/>
        <end position="228"/>
    </location>
</feature>
<evidence type="ECO:0000259" key="7">
    <source>
        <dbReference type="Pfam" id="PF00970"/>
    </source>
</evidence>
<feature type="binding site" evidence="5">
    <location>
        <position position="107"/>
    </location>
    <ligand>
        <name>FAD</name>
        <dbReference type="ChEBI" id="CHEBI:57692"/>
    </ligand>
</feature>
<dbReference type="InterPro" id="IPR001834">
    <property type="entry name" value="CBR-like"/>
</dbReference>
<dbReference type="Pfam" id="PF00175">
    <property type="entry name" value="NAD_binding_1"/>
    <property type="match status" value="1"/>
</dbReference>
<feature type="binding site" evidence="5">
    <location>
        <position position="123"/>
    </location>
    <ligand>
        <name>FAD</name>
        <dbReference type="ChEBI" id="CHEBI:57692"/>
    </ligand>
</feature>
<evidence type="ECO:0000256" key="3">
    <source>
        <dbReference type="ARBA" id="ARBA00022827"/>
    </source>
</evidence>
<comment type="caution">
    <text evidence="8">The sequence shown here is derived from an EMBL/GenBank/DDBJ whole genome shotgun (WGS) entry which is preliminary data.</text>
</comment>
<reference evidence="8" key="1">
    <citation type="submission" date="2023-08" db="EMBL/GenBank/DDBJ databases">
        <authorList>
            <person name="Audoor S."/>
            <person name="Bilcke G."/>
        </authorList>
    </citation>
    <scope>NUCLEOTIDE SEQUENCE</scope>
</reference>
<keyword evidence="4" id="KW-0560">Oxidoreductase</keyword>
<dbReference type="GO" id="GO:0016491">
    <property type="term" value="F:oxidoreductase activity"/>
    <property type="evidence" value="ECO:0007669"/>
    <property type="project" value="UniProtKB-KW"/>
</dbReference>
<keyword evidence="3 5" id="KW-0274">FAD</keyword>
<evidence type="ECO:0000313" key="9">
    <source>
        <dbReference type="Proteomes" id="UP001295423"/>
    </source>
</evidence>
<dbReference type="PANTHER" id="PTHR19370">
    <property type="entry name" value="NADH-CYTOCHROME B5 REDUCTASE"/>
    <property type="match status" value="1"/>
</dbReference>
<proteinExistence type="predicted"/>
<evidence type="ECO:0000256" key="5">
    <source>
        <dbReference type="PIRSR" id="PIRSR601834-1"/>
    </source>
</evidence>
<gene>
    <name evidence="8" type="ORF">CYCCA115_LOCUS9176</name>
</gene>
<evidence type="ECO:0000313" key="8">
    <source>
        <dbReference type="EMBL" id="CAJ1945030.1"/>
    </source>
</evidence>
<name>A0AAD2CUZ8_9STRA</name>
<evidence type="ECO:0000256" key="1">
    <source>
        <dbReference type="ARBA" id="ARBA00001974"/>
    </source>
</evidence>
<protein>
    <recommendedName>
        <fullName evidence="10">FAD-binding FR-type domain-containing protein</fullName>
    </recommendedName>
</protein>
<sequence>MNPSHPATKNASNIIPLPKHPKVLLKLPFAPSESALSPKRGLHKATLIKTATVVLEIPGRVCPVSTFTFRLDGYPALNLADHIHLDRGDTIKLYLQGEKGSWTFKSYSPTDTSRPGEIDITVKLYPDGQNANMLKTLKVGQDHIYMAGPWKCKQRLPCSHAYLIAFGIGITEIYPVAKQLVKDGIPTTILYINRYREDVCYRNELDEMSRDKKLLFRVMYMYSREDDGVSSLASNEFSGRLDSATILQEVLGLKESGADEKASTTSTSSKNLLPPRFLAIGSKPMMRKAWNCLDDLGYSRSQHELLQSL</sequence>
<dbReference type="InterPro" id="IPR039261">
    <property type="entry name" value="FNR_nucleotide-bd"/>
</dbReference>
<dbReference type="EMBL" id="CAKOGP040001313">
    <property type="protein sequence ID" value="CAJ1945030.1"/>
    <property type="molecule type" value="Genomic_DNA"/>
</dbReference>
<evidence type="ECO:0000256" key="2">
    <source>
        <dbReference type="ARBA" id="ARBA00022630"/>
    </source>
</evidence>
<dbReference type="Proteomes" id="UP001295423">
    <property type="component" value="Unassembled WGS sequence"/>
</dbReference>
<keyword evidence="2 5" id="KW-0285">Flavoprotein</keyword>
<dbReference type="Gene3D" id="3.40.50.80">
    <property type="entry name" value="Nucleotide-binding domain of ferredoxin-NADP reductase (FNR) module"/>
    <property type="match status" value="1"/>
</dbReference>
<feature type="domain" description="Flavoprotein pyridine nucleotide cytochrome reductase-like FAD-binding" evidence="7">
    <location>
        <begin position="80"/>
        <end position="149"/>
    </location>
</feature>
<dbReference type="InterPro" id="IPR001433">
    <property type="entry name" value="OxRdtase_FAD/NAD-bd"/>
</dbReference>
<dbReference type="InterPro" id="IPR017938">
    <property type="entry name" value="Riboflavin_synthase-like_b-brl"/>
</dbReference>
<evidence type="ECO:0000259" key="6">
    <source>
        <dbReference type="Pfam" id="PF00175"/>
    </source>
</evidence>
<dbReference type="SUPFAM" id="SSF63380">
    <property type="entry name" value="Riboflavin synthase domain-like"/>
    <property type="match status" value="1"/>
</dbReference>
<organism evidence="8 9">
    <name type="scientific">Cylindrotheca closterium</name>
    <dbReference type="NCBI Taxonomy" id="2856"/>
    <lineage>
        <taxon>Eukaryota</taxon>
        <taxon>Sar</taxon>
        <taxon>Stramenopiles</taxon>
        <taxon>Ochrophyta</taxon>
        <taxon>Bacillariophyta</taxon>
        <taxon>Bacillariophyceae</taxon>
        <taxon>Bacillariophycidae</taxon>
        <taxon>Bacillariales</taxon>
        <taxon>Bacillariaceae</taxon>
        <taxon>Cylindrotheca</taxon>
    </lineage>
</organism>
<evidence type="ECO:0008006" key="10">
    <source>
        <dbReference type="Google" id="ProtNLM"/>
    </source>
</evidence>
<dbReference type="Pfam" id="PF00970">
    <property type="entry name" value="FAD_binding_6"/>
    <property type="match status" value="1"/>
</dbReference>
<comment type="cofactor">
    <cofactor evidence="1 5">
        <name>FAD</name>
        <dbReference type="ChEBI" id="CHEBI:57692"/>
    </cofactor>
</comment>
<dbReference type="Gene3D" id="2.40.30.10">
    <property type="entry name" value="Translation factors"/>
    <property type="match status" value="1"/>
</dbReference>
<accession>A0AAD2CUZ8</accession>
<feature type="binding site" evidence="5">
    <location>
        <position position="171"/>
    </location>
    <ligand>
        <name>FAD</name>
        <dbReference type="ChEBI" id="CHEBI:57692"/>
    </ligand>
</feature>
<evidence type="ECO:0000256" key="4">
    <source>
        <dbReference type="ARBA" id="ARBA00023002"/>
    </source>
</evidence>
<keyword evidence="9" id="KW-1185">Reference proteome</keyword>
<dbReference type="InterPro" id="IPR008333">
    <property type="entry name" value="Cbr1-like_FAD-bd_dom"/>
</dbReference>